<evidence type="ECO:0000313" key="3">
    <source>
        <dbReference type="EMBL" id="VEB07356.1"/>
    </source>
</evidence>
<dbReference type="EC" id="3.1.26.12" evidence="3"/>
<keyword evidence="3" id="KW-0378">Hydrolase</keyword>
<protein>
    <submittedName>
        <fullName evidence="3">Ribonuclease, Rne/Rng family</fullName>
        <ecNumber evidence="3">3.1.26.12</ecNumber>
    </submittedName>
</protein>
<dbReference type="Pfam" id="PF12111">
    <property type="entry name" value="PNPase_C"/>
    <property type="match status" value="1"/>
</dbReference>
<dbReference type="GO" id="GO:0008995">
    <property type="term" value="F:ribonuclease E activity"/>
    <property type="evidence" value="ECO:0007669"/>
    <property type="project" value="UniProtKB-EC"/>
</dbReference>
<sequence length="122" mass="12626">MTLDAEPVVVEPEAVETTPVVAAPVETIAPAAETVEQAPVIEAAPAEPVKAEPPVSKPVVVAGHRHATAPMTRAPAPDYVPEAPRHSTWVRPPFAFEGKGAAGGHSATHKATAEPTRPQPVE</sequence>
<evidence type="ECO:0000259" key="2">
    <source>
        <dbReference type="Pfam" id="PF12111"/>
    </source>
</evidence>
<dbReference type="Proteomes" id="UP000282433">
    <property type="component" value="Chromosome"/>
</dbReference>
<dbReference type="AlphaFoldDB" id="A0A447S5M1"/>
<feature type="region of interest" description="Disordered" evidence="1">
    <location>
        <begin position="90"/>
        <end position="122"/>
    </location>
</feature>
<gene>
    <name evidence="3" type="primary">rne_1</name>
    <name evidence="3" type="ORF">NCTC13635_06720</name>
</gene>
<evidence type="ECO:0000256" key="1">
    <source>
        <dbReference type="SAM" id="MobiDB-lite"/>
    </source>
</evidence>
<accession>A0A447S5M1</accession>
<evidence type="ECO:0000313" key="4">
    <source>
        <dbReference type="Proteomes" id="UP000282433"/>
    </source>
</evidence>
<dbReference type="InterPro" id="IPR021968">
    <property type="entry name" value="PNPase_C"/>
</dbReference>
<name>A0A447S5M1_KLEPN</name>
<reference evidence="3 4" key="1">
    <citation type="submission" date="2018-12" db="EMBL/GenBank/DDBJ databases">
        <authorList>
            <consortium name="Pathogen Informatics"/>
        </authorList>
    </citation>
    <scope>NUCLEOTIDE SEQUENCE [LARGE SCALE GENOMIC DNA]</scope>
    <source>
        <strain evidence="3 4">NCTC13635</strain>
    </source>
</reference>
<organism evidence="3 4">
    <name type="scientific">Klebsiella pneumoniae</name>
    <dbReference type="NCBI Taxonomy" id="573"/>
    <lineage>
        <taxon>Bacteria</taxon>
        <taxon>Pseudomonadati</taxon>
        <taxon>Pseudomonadota</taxon>
        <taxon>Gammaproteobacteria</taxon>
        <taxon>Enterobacterales</taxon>
        <taxon>Enterobacteriaceae</taxon>
        <taxon>Klebsiella/Raoultella group</taxon>
        <taxon>Klebsiella</taxon>
        <taxon>Klebsiella pneumoniae complex</taxon>
    </lineage>
</organism>
<dbReference type="EMBL" id="LR134162">
    <property type="protein sequence ID" value="VEB07356.1"/>
    <property type="molecule type" value="Genomic_DNA"/>
</dbReference>
<proteinExistence type="predicted"/>
<feature type="domain" description="Polyribonucleotide phosphorylase C-terminal" evidence="2">
    <location>
        <begin position="83"/>
        <end position="119"/>
    </location>
</feature>